<proteinExistence type="predicted"/>
<organism evidence="2 3">
    <name type="scientific">Cordyceps militaris (strain CM01)</name>
    <name type="common">Caterpillar fungus</name>
    <dbReference type="NCBI Taxonomy" id="983644"/>
    <lineage>
        <taxon>Eukaryota</taxon>
        <taxon>Fungi</taxon>
        <taxon>Dikarya</taxon>
        <taxon>Ascomycota</taxon>
        <taxon>Pezizomycotina</taxon>
        <taxon>Sordariomycetes</taxon>
        <taxon>Hypocreomycetidae</taxon>
        <taxon>Hypocreales</taxon>
        <taxon>Cordycipitaceae</taxon>
        <taxon>Cordyceps</taxon>
    </lineage>
</organism>
<dbReference type="RefSeq" id="XP_006667682.1">
    <property type="nucleotide sequence ID" value="XM_006667619.1"/>
</dbReference>
<reference evidence="2 3" key="1">
    <citation type="journal article" date="2011" name="Genome Biol.">
        <title>Genome sequence of the insect pathogenic fungus Cordyceps militaris, a valued traditional Chinese medicine.</title>
        <authorList>
            <person name="Zheng P."/>
            <person name="Xia Y."/>
            <person name="Xiao G."/>
            <person name="Xiong C."/>
            <person name="Hu X."/>
            <person name="Zhang S."/>
            <person name="Zheng H."/>
            <person name="Huang Y."/>
            <person name="Zhou Y."/>
            <person name="Wang S."/>
            <person name="Zhao G.P."/>
            <person name="Liu X."/>
            <person name="St Leger R.J."/>
            <person name="Wang C."/>
        </authorList>
    </citation>
    <scope>NUCLEOTIDE SEQUENCE [LARGE SCALE GENOMIC DNA]</scope>
    <source>
        <strain evidence="2 3">CM01</strain>
    </source>
</reference>
<feature type="compositionally biased region" description="Basic residues" evidence="1">
    <location>
        <begin position="24"/>
        <end position="37"/>
    </location>
</feature>
<evidence type="ECO:0000313" key="2">
    <source>
        <dbReference type="EMBL" id="EGX94196.1"/>
    </source>
</evidence>
<gene>
    <name evidence="2" type="ORF">CCM_02467</name>
</gene>
<dbReference type="AlphaFoldDB" id="G3J9X3"/>
<dbReference type="GeneID" id="18164494"/>
<dbReference type="VEuPathDB" id="FungiDB:CCM_02467"/>
<sequence>MGTAMQSDQRLRRERLIKKDHLHSNQRKSPKSVVHKTKMTEQHSEISAATEDCLKSFEEALELASDFKTDLDSITCAQLLHQKIRFEEWFSKTGARGTGKSSLDSKIRAHPTCCDEHRNKVLRLVGLITENLVRYTKIVGGEETPRDKHLGEFEPPEGAEVEQIMNLCNNEITSLVKLTALYKES</sequence>
<dbReference type="KEGG" id="cmt:CCM_02467"/>
<evidence type="ECO:0000256" key="1">
    <source>
        <dbReference type="SAM" id="MobiDB-lite"/>
    </source>
</evidence>
<dbReference type="Proteomes" id="UP000001610">
    <property type="component" value="Unassembled WGS sequence"/>
</dbReference>
<name>G3J9X3_CORMM</name>
<evidence type="ECO:0000313" key="3">
    <source>
        <dbReference type="Proteomes" id="UP000001610"/>
    </source>
</evidence>
<dbReference type="InParanoid" id="G3J9X3"/>
<dbReference type="HOGENOM" id="CLU_1461242_0_0_1"/>
<feature type="region of interest" description="Disordered" evidence="1">
    <location>
        <begin position="17"/>
        <end position="45"/>
    </location>
</feature>
<accession>G3J9X3</accession>
<protein>
    <submittedName>
        <fullName evidence="2">Uncharacterized protein</fullName>
    </submittedName>
</protein>
<dbReference type="EMBL" id="JH126400">
    <property type="protein sequence ID" value="EGX94196.1"/>
    <property type="molecule type" value="Genomic_DNA"/>
</dbReference>
<keyword evidence="3" id="KW-1185">Reference proteome</keyword>